<evidence type="ECO:0000313" key="1">
    <source>
        <dbReference type="EMBL" id="KUJ20049.1"/>
    </source>
</evidence>
<dbReference type="EMBL" id="KQ947410">
    <property type="protein sequence ID" value="KUJ20049.1"/>
    <property type="molecule type" value="Genomic_DNA"/>
</dbReference>
<feature type="non-terminal residue" evidence="1">
    <location>
        <position position="74"/>
    </location>
</feature>
<accession>A0A194XIV9</accession>
<keyword evidence="2" id="KW-1185">Reference proteome</keyword>
<dbReference type="KEGG" id="psco:LY89DRAFT_682850"/>
<sequence length="74" mass="8051">MPAPHFKGSVHWYIDTCLSLLTAALTITRYSAKLHHDSTPQSNSCKLKLLDSFSNSVRSRTSANPPSIALPAPT</sequence>
<organism evidence="1 2">
    <name type="scientific">Mollisia scopiformis</name>
    <name type="common">Conifer needle endophyte fungus</name>
    <name type="synonym">Phialocephala scopiformis</name>
    <dbReference type="NCBI Taxonomy" id="149040"/>
    <lineage>
        <taxon>Eukaryota</taxon>
        <taxon>Fungi</taxon>
        <taxon>Dikarya</taxon>
        <taxon>Ascomycota</taxon>
        <taxon>Pezizomycotina</taxon>
        <taxon>Leotiomycetes</taxon>
        <taxon>Helotiales</taxon>
        <taxon>Mollisiaceae</taxon>
        <taxon>Mollisia</taxon>
    </lineage>
</organism>
<protein>
    <submittedName>
        <fullName evidence="1">Uncharacterized protein</fullName>
    </submittedName>
</protein>
<proteinExistence type="predicted"/>
<name>A0A194XIV9_MOLSC</name>
<dbReference type="Proteomes" id="UP000070700">
    <property type="component" value="Unassembled WGS sequence"/>
</dbReference>
<reference evidence="1 2" key="1">
    <citation type="submission" date="2015-10" db="EMBL/GenBank/DDBJ databases">
        <title>Full genome of DAOMC 229536 Phialocephala scopiformis, a fungal endophyte of spruce producing the potent anti-insectan compound rugulosin.</title>
        <authorList>
            <consortium name="DOE Joint Genome Institute"/>
            <person name="Walker A.K."/>
            <person name="Frasz S.L."/>
            <person name="Seifert K.A."/>
            <person name="Miller J.D."/>
            <person name="Mondo S.J."/>
            <person name="Labutti K."/>
            <person name="Lipzen A."/>
            <person name="Dockter R."/>
            <person name="Kennedy M."/>
            <person name="Grigoriev I.V."/>
            <person name="Spatafora J.W."/>
        </authorList>
    </citation>
    <scope>NUCLEOTIDE SEQUENCE [LARGE SCALE GENOMIC DNA]</scope>
    <source>
        <strain evidence="1 2">CBS 120377</strain>
    </source>
</reference>
<dbReference type="RefSeq" id="XP_018074404.1">
    <property type="nucleotide sequence ID" value="XM_018214582.1"/>
</dbReference>
<gene>
    <name evidence="1" type="ORF">LY89DRAFT_682850</name>
</gene>
<dbReference type="InParanoid" id="A0A194XIV9"/>
<dbReference type="AlphaFoldDB" id="A0A194XIV9"/>
<dbReference type="GeneID" id="28824308"/>
<evidence type="ECO:0000313" key="2">
    <source>
        <dbReference type="Proteomes" id="UP000070700"/>
    </source>
</evidence>